<comment type="caution">
    <text evidence="2">The sequence shown here is derived from an EMBL/GenBank/DDBJ whole genome shotgun (WGS) entry which is preliminary data.</text>
</comment>
<keyword evidence="3" id="KW-1185">Reference proteome</keyword>
<dbReference type="AlphaFoldDB" id="A0AA39IVE5"/>
<name>A0AA39IVE5_9AGAR</name>
<keyword evidence="1" id="KW-1133">Transmembrane helix</keyword>
<protein>
    <submittedName>
        <fullName evidence="2">Uncharacterized protein</fullName>
    </submittedName>
</protein>
<dbReference type="Proteomes" id="UP001175226">
    <property type="component" value="Unassembled WGS sequence"/>
</dbReference>
<dbReference type="EMBL" id="JAUEPT010000192">
    <property type="protein sequence ID" value="KAK0429894.1"/>
    <property type="molecule type" value="Genomic_DNA"/>
</dbReference>
<evidence type="ECO:0000313" key="2">
    <source>
        <dbReference type="EMBL" id="KAK0429894.1"/>
    </source>
</evidence>
<feature type="transmembrane region" description="Helical" evidence="1">
    <location>
        <begin position="6"/>
        <end position="30"/>
    </location>
</feature>
<proteinExistence type="predicted"/>
<reference evidence="2" key="1">
    <citation type="submission" date="2023-06" db="EMBL/GenBank/DDBJ databases">
        <authorList>
            <consortium name="Lawrence Berkeley National Laboratory"/>
            <person name="Ahrendt S."/>
            <person name="Sahu N."/>
            <person name="Indic B."/>
            <person name="Wong-Bajracharya J."/>
            <person name="Merenyi Z."/>
            <person name="Ke H.-M."/>
            <person name="Monk M."/>
            <person name="Kocsube S."/>
            <person name="Drula E."/>
            <person name="Lipzen A."/>
            <person name="Balint B."/>
            <person name="Henrissat B."/>
            <person name="Andreopoulos B."/>
            <person name="Martin F.M."/>
            <person name="Harder C.B."/>
            <person name="Rigling D."/>
            <person name="Ford K.L."/>
            <person name="Foster G.D."/>
            <person name="Pangilinan J."/>
            <person name="Papanicolaou A."/>
            <person name="Barry K."/>
            <person name="LaButti K."/>
            <person name="Viragh M."/>
            <person name="Koriabine M."/>
            <person name="Yan M."/>
            <person name="Riley R."/>
            <person name="Champramary S."/>
            <person name="Plett K.L."/>
            <person name="Tsai I.J."/>
            <person name="Slot J."/>
            <person name="Sipos G."/>
            <person name="Plett J."/>
            <person name="Nagy L.G."/>
            <person name="Grigoriev I.V."/>
        </authorList>
    </citation>
    <scope>NUCLEOTIDE SEQUENCE</scope>
    <source>
        <strain evidence="2">FPL87.14</strain>
    </source>
</reference>
<evidence type="ECO:0000313" key="3">
    <source>
        <dbReference type="Proteomes" id="UP001175226"/>
    </source>
</evidence>
<gene>
    <name evidence="2" type="ORF">EV421DRAFT_2025588</name>
</gene>
<keyword evidence="1" id="KW-0812">Transmembrane</keyword>
<evidence type="ECO:0000256" key="1">
    <source>
        <dbReference type="SAM" id="Phobius"/>
    </source>
</evidence>
<organism evidence="2 3">
    <name type="scientific">Armillaria borealis</name>
    <dbReference type="NCBI Taxonomy" id="47425"/>
    <lineage>
        <taxon>Eukaryota</taxon>
        <taxon>Fungi</taxon>
        <taxon>Dikarya</taxon>
        <taxon>Basidiomycota</taxon>
        <taxon>Agaricomycotina</taxon>
        <taxon>Agaricomycetes</taxon>
        <taxon>Agaricomycetidae</taxon>
        <taxon>Agaricales</taxon>
        <taxon>Marasmiineae</taxon>
        <taxon>Physalacriaceae</taxon>
        <taxon>Armillaria</taxon>
    </lineage>
</organism>
<keyword evidence="1" id="KW-0472">Membrane</keyword>
<sequence length="122" mass="13288">MTTNNHFIQITGYLFAIGLGAIALSILGLVKDIFAAFESCIWPTTASAPTEHLRIAIMVEVTTSSTQCSMMESPSSPSSHSTLFELSSECDSTMLYEERFPSTENSQTEMGPFAGCMTRHHA</sequence>
<accession>A0AA39IVE5</accession>